<dbReference type="PANTHER" id="PTHR43424">
    <property type="entry name" value="LOCUS PUTATIVE PROTEIN 1-RELATED"/>
    <property type="match status" value="1"/>
</dbReference>
<feature type="transmembrane region" description="Helical" evidence="1">
    <location>
        <begin position="30"/>
        <end position="49"/>
    </location>
</feature>
<dbReference type="Proteomes" id="UP000092528">
    <property type="component" value="Chromosome 1"/>
</dbReference>
<keyword evidence="1" id="KW-0812">Transmembrane</keyword>
<gene>
    <name evidence="2" type="ORF">VSVS05_02599</name>
</gene>
<dbReference type="CDD" id="cd13128">
    <property type="entry name" value="MATE_Wzx_like"/>
    <property type="match status" value="1"/>
</dbReference>
<feature type="transmembrane region" description="Helical" evidence="1">
    <location>
        <begin position="343"/>
        <end position="363"/>
    </location>
</feature>
<feature type="transmembrane region" description="Helical" evidence="1">
    <location>
        <begin position="70"/>
        <end position="88"/>
    </location>
</feature>
<dbReference type="PANTHER" id="PTHR43424:SF1">
    <property type="entry name" value="LOCUS PUTATIVE PROTEIN 1-RELATED"/>
    <property type="match status" value="1"/>
</dbReference>
<feature type="transmembrane region" description="Helical" evidence="1">
    <location>
        <begin position="237"/>
        <end position="256"/>
    </location>
</feature>
<feature type="transmembrane region" description="Helical" evidence="1">
    <location>
        <begin position="197"/>
        <end position="217"/>
    </location>
</feature>
<organism evidence="2 3">
    <name type="scientific">Vibrio scophthalmi</name>
    <dbReference type="NCBI Taxonomy" id="45658"/>
    <lineage>
        <taxon>Bacteria</taxon>
        <taxon>Pseudomonadati</taxon>
        <taxon>Pseudomonadota</taxon>
        <taxon>Gammaproteobacteria</taxon>
        <taxon>Vibrionales</taxon>
        <taxon>Vibrionaceae</taxon>
        <taxon>Vibrio</taxon>
    </lineage>
</organism>
<sequence length="408" mass="46427">MILDKLLQITSSLIVGIVLSRYLGVELFGYLNYIVGIAAIFWAFSKFGLDNVVIDELVKANNKSAVISSAFLLKLLFSILVTICAYFISKTFISDETGVILIVLITAGSVFQSVEVVDFLNQSINKNVYSVFARISTLTLLIVLRLAGVYLEFDVSFFVYTYFFEKVILCFFYLLFQNKTTSNLYKLTFDRVVIKRLFIRSLPLTFSSLMVILYMKIDMFMLESYYGPSSVGVYSVATRIIDIVYIIPALVMTVMMPKLIMYNSNLDDNFDSTYSRLFRAANFFSILSIVFVYFFGDYTVTLVFGDEYHESASILLVLMLSSIFGMSGIMSSRWFVIKELQNYTLARTFVGLIVNVLLNYALIPAWGPMGAAFSTLVSQIIACYLFNLFSFKCRPLFILQTKSFLFLK</sequence>
<evidence type="ECO:0000313" key="3">
    <source>
        <dbReference type="Proteomes" id="UP000092528"/>
    </source>
</evidence>
<accession>A0A1C7FD81</accession>
<feature type="transmembrane region" description="Helical" evidence="1">
    <location>
        <begin position="100"/>
        <end position="120"/>
    </location>
</feature>
<feature type="transmembrane region" description="Helical" evidence="1">
    <location>
        <begin position="315"/>
        <end position="336"/>
    </location>
</feature>
<name>A0A1C7FD81_9VIBR</name>
<dbReference type="InterPro" id="IPR052556">
    <property type="entry name" value="PolySynth_Transporter"/>
</dbReference>
<feature type="transmembrane region" description="Helical" evidence="1">
    <location>
        <begin position="277"/>
        <end position="295"/>
    </location>
</feature>
<feature type="transmembrane region" description="Helical" evidence="1">
    <location>
        <begin position="132"/>
        <end position="151"/>
    </location>
</feature>
<keyword evidence="3" id="KW-1185">Reference proteome</keyword>
<feature type="transmembrane region" description="Helical" evidence="1">
    <location>
        <begin position="369"/>
        <end position="389"/>
    </location>
</feature>
<feature type="transmembrane region" description="Helical" evidence="1">
    <location>
        <begin position="157"/>
        <end position="176"/>
    </location>
</feature>
<proteinExistence type="predicted"/>
<evidence type="ECO:0000313" key="2">
    <source>
        <dbReference type="EMBL" id="ANU37677.1"/>
    </source>
</evidence>
<dbReference type="Pfam" id="PF13440">
    <property type="entry name" value="Polysacc_synt_3"/>
    <property type="match status" value="1"/>
</dbReference>
<protein>
    <submittedName>
        <fullName evidence="2">Capsular polysaccharide biosynthesis protein CapF</fullName>
    </submittedName>
</protein>
<dbReference type="AlphaFoldDB" id="A0A1C7FD81"/>
<keyword evidence="1" id="KW-1133">Transmembrane helix</keyword>
<keyword evidence="1" id="KW-0472">Membrane</keyword>
<evidence type="ECO:0000256" key="1">
    <source>
        <dbReference type="SAM" id="Phobius"/>
    </source>
</evidence>
<dbReference type="EMBL" id="CP016414">
    <property type="protein sequence ID" value="ANU37677.1"/>
    <property type="molecule type" value="Genomic_DNA"/>
</dbReference>
<reference evidence="2 3" key="1">
    <citation type="submission" date="2016-07" db="EMBL/GenBank/DDBJ databases">
        <title>Genome sequencing of Vibrio scophthalmi strain VS-05, an isolated from Paralichthys olivaceus.</title>
        <authorList>
            <person name="Han H.-J."/>
        </authorList>
    </citation>
    <scope>NUCLEOTIDE SEQUENCE [LARGE SCALE GENOMIC DNA]</scope>
    <source>
        <strain evidence="2 3">VS-05</strain>
    </source>
</reference>